<evidence type="ECO:0000259" key="1">
    <source>
        <dbReference type="Pfam" id="PF01593"/>
    </source>
</evidence>
<keyword evidence="3" id="KW-1185">Reference proteome</keyword>
<dbReference type="OrthoDB" id="8845488at2"/>
<dbReference type="Proteomes" id="UP000316798">
    <property type="component" value="Chromosome"/>
</dbReference>
<dbReference type="PANTHER" id="PTHR42923">
    <property type="entry name" value="PROTOPORPHYRINOGEN OXIDASE"/>
    <property type="match status" value="1"/>
</dbReference>
<accession>A0A515DAD0</accession>
<dbReference type="Gene3D" id="2.40.370.10">
    <property type="entry name" value="AttH-like domain"/>
    <property type="match status" value="1"/>
</dbReference>
<reference evidence="2 3" key="1">
    <citation type="submission" date="2019-01" db="EMBL/GenBank/DDBJ databases">
        <title>Genomic insights into a novel species Rhodoferax sp.</title>
        <authorList>
            <person name="Jin L."/>
        </authorList>
    </citation>
    <scope>NUCLEOTIDE SEQUENCE [LARGE SCALE GENOMIC DNA]</scope>
    <source>
        <strain evidence="2 3">CHu59-6-5</strain>
    </source>
</reference>
<dbReference type="InterPro" id="IPR050464">
    <property type="entry name" value="Zeta_carotene_desat/Oxidored"/>
</dbReference>
<gene>
    <name evidence="2" type="ORF">EUB48_08740</name>
</gene>
<dbReference type="PANTHER" id="PTHR42923:SF46">
    <property type="entry name" value="AMINE OXIDASE"/>
    <property type="match status" value="1"/>
</dbReference>
<dbReference type="InterPro" id="IPR036188">
    <property type="entry name" value="FAD/NAD-bd_sf"/>
</dbReference>
<organism evidence="2 3">
    <name type="scientific">Rhodoferax sediminis</name>
    <dbReference type="NCBI Taxonomy" id="2509614"/>
    <lineage>
        <taxon>Bacteria</taxon>
        <taxon>Pseudomonadati</taxon>
        <taxon>Pseudomonadota</taxon>
        <taxon>Betaproteobacteria</taxon>
        <taxon>Burkholderiales</taxon>
        <taxon>Comamonadaceae</taxon>
        <taxon>Rhodoferax</taxon>
    </lineage>
</organism>
<dbReference type="AlphaFoldDB" id="A0A515DAD0"/>
<evidence type="ECO:0000313" key="3">
    <source>
        <dbReference type="Proteomes" id="UP000316798"/>
    </source>
</evidence>
<dbReference type="EMBL" id="CP035503">
    <property type="protein sequence ID" value="QDL37350.1"/>
    <property type="molecule type" value="Genomic_DNA"/>
</dbReference>
<dbReference type="RefSeq" id="WP_142818520.1">
    <property type="nucleotide sequence ID" value="NZ_CP035503.1"/>
</dbReference>
<dbReference type="KEGG" id="rhf:EUB48_08740"/>
<evidence type="ECO:0000313" key="2">
    <source>
        <dbReference type="EMBL" id="QDL37350.1"/>
    </source>
</evidence>
<dbReference type="InterPro" id="IPR023374">
    <property type="entry name" value="AttH-like_dom_sf"/>
</dbReference>
<protein>
    <submittedName>
        <fullName evidence="2">FAD-binding protein</fullName>
    </submittedName>
</protein>
<name>A0A515DAD0_9BURK</name>
<proteinExistence type="predicted"/>
<dbReference type="SUPFAM" id="SSF159245">
    <property type="entry name" value="AttH-like"/>
    <property type="match status" value="1"/>
</dbReference>
<dbReference type="InterPro" id="IPR002937">
    <property type="entry name" value="Amino_oxidase"/>
</dbReference>
<dbReference type="Pfam" id="PF01593">
    <property type="entry name" value="Amino_oxidase"/>
    <property type="match status" value="1"/>
</dbReference>
<dbReference type="SUPFAM" id="SSF51905">
    <property type="entry name" value="FAD/NAD(P)-binding domain"/>
    <property type="match status" value="1"/>
</dbReference>
<sequence>MGKSVAVLGGGIGGLTAAHELAERGFDVTVYELKAIPGGKSRTLPATGTGKDGRPDLPGEHGFRFIPAFYRHLPDSMKRIPFGTGTCHDNLTPTSRIEIAPFDAEPLVVPSRFPQSLSDVLLILKDTFGTRYGLLPGELEYFADRLWQVMTSCTERCLHELEALSWWEFVGAEERSQAYKTFLAEGLSRSLVAANAREGSARTIGKVQVHLLLGDFDLAAGSTDRVLNGPTSPQLLLPWIAQIERLGGAYLTQRCVHAIHCAGGRVSGVQVEDLVSGKFTDVVADYYVCAMPVEVMGPLVSDDLVKADPALATLRAITSQVRWMNGIQFFLRVDVPVIHGHVLYVDSPWAITSISEAQFWNGLDLSKYGDGTVRGILSVDISDWTTKKGLFVKDYACNLKPDQIADEVWQELKLALNQGGAILLRNKDKVGYFLDTDIVCPDLARPQRDINLEPLFINEPNSWDKRPQAGTAIENLLLASDYVQTNADLACMDSANEAGRRAVNAILDRTGSNAARCQIWDMGMPALCFPYRLYDQMLWDEGKSWTGGMDRNARGGGGWAEYSAAMARHTHELGDPLVPPVGLKDIPTATVTLADDAYHLQEYRGASHMFWYTEWWYFNWVDPKTGKSGMVTFAAVNGTDIDLAGVVSLNALVFDPKGSGTTLKMDYHSISDFWASSQKADVTLAENTLRVIDANTYELKATSEDGTVSMALVYTQADMPQVLASNVHGTSPWEISSWLVYMPSARVNGWVTVNGQRIDLVDATGYHDHDWGKWFLPGNVWAWAAFSDPSRQIAFDVGLHAAFQKSVAYFRYAGLRLMFPQDSFSSAFSDWEGWKMLWKYPRTVTFAALDSTGQYKTEMTWKVAQTANLWRYPLIVFEQSAQFRGRLLKKAGNGWAGVVDFDVLGFCEYTSKWIGGGPT</sequence>
<dbReference type="GO" id="GO:0016491">
    <property type="term" value="F:oxidoreductase activity"/>
    <property type="evidence" value="ECO:0007669"/>
    <property type="project" value="InterPro"/>
</dbReference>
<feature type="domain" description="Amine oxidase" evidence="1">
    <location>
        <begin position="12"/>
        <end position="507"/>
    </location>
</feature>
<dbReference type="Gene3D" id="3.50.50.60">
    <property type="entry name" value="FAD/NAD(P)-binding domain"/>
    <property type="match status" value="1"/>
</dbReference>